<sequence>VTVLINNQASIVVKLSALSSNRPLSARYSALHFPSHGVSIN</sequence>
<dbReference type="AlphaFoldDB" id="A0A392U4U5"/>
<evidence type="ECO:0000313" key="1">
    <source>
        <dbReference type="EMBL" id="MCI68108.1"/>
    </source>
</evidence>
<comment type="caution">
    <text evidence="1">The sequence shown here is derived from an EMBL/GenBank/DDBJ whole genome shotgun (WGS) entry which is preliminary data.</text>
</comment>
<dbReference type="EMBL" id="LXQA010730698">
    <property type="protein sequence ID" value="MCI68108.1"/>
    <property type="molecule type" value="Genomic_DNA"/>
</dbReference>
<name>A0A392U4U5_9FABA</name>
<proteinExistence type="predicted"/>
<dbReference type="Proteomes" id="UP000265520">
    <property type="component" value="Unassembled WGS sequence"/>
</dbReference>
<protein>
    <submittedName>
        <fullName evidence="1">Uncharacterized protein</fullName>
    </submittedName>
</protein>
<keyword evidence="2" id="KW-1185">Reference proteome</keyword>
<feature type="non-terminal residue" evidence="1">
    <location>
        <position position="1"/>
    </location>
</feature>
<accession>A0A392U4U5</accession>
<organism evidence="1 2">
    <name type="scientific">Trifolium medium</name>
    <dbReference type="NCBI Taxonomy" id="97028"/>
    <lineage>
        <taxon>Eukaryota</taxon>
        <taxon>Viridiplantae</taxon>
        <taxon>Streptophyta</taxon>
        <taxon>Embryophyta</taxon>
        <taxon>Tracheophyta</taxon>
        <taxon>Spermatophyta</taxon>
        <taxon>Magnoliopsida</taxon>
        <taxon>eudicotyledons</taxon>
        <taxon>Gunneridae</taxon>
        <taxon>Pentapetalae</taxon>
        <taxon>rosids</taxon>
        <taxon>fabids</taxon>
        <taxon>Fabales</taxon>
        <taxon>Fabaceae</taxon>
        <taxon>Papilionoideae</taxon>
        <taxon>50 kb inversion clade</taxon>
        <taxon>NPAAA clade</taxon>
        <taxon>Hologalegina</taxon>
        <taxon>IRL clade</taxon>
        <taxon>Trifolieae</taxon>
        <taxon>Trifolium</taxon>
    </lineage>
</organism>
<evidence type="ECO:0000313" key="2">
    <source>
        <dbReference type="Proteomes" id="UP000265520"/>
    </source>
</evidence>
<reference evidence="1 2" key="1">
    <citation type="journal article" date="2018" name="Front. Plant Sci.">
        <title>Red Clover (Trifolium pratense) and Zigzag Clover (T. medium) - A Picture of Genomic Similarities and Differences.</title>
        <authorList>
            <person name="Dluhosova J."/>
            <person name="Istvanek J."/>
            <person name="Nedelnik J."/>
            <person name="Repkova J."/>
        </authorList>
    </citation>
    <scope>NUCLEOTIDE SEQUENCE [LARGE SCALE GENOMIC DNA]</scope>
    <source>
        <strain evidence="2">cv. 10/8</strain>
        <tissue evidence="1">Leaf</tissue>
    </source>
</reference>